<feature type="transmembrane region" description="Helical" evidence="5">
    <location>
        <begin position="226"/>
        <end position="247"/>
    </location>
</feature>
<feature type="compositionally biased region" description="Polar residues" evidence="4">
    <location>
        <begin position="152"/>
        <end position="161"/>
    </location>
</feature>
<dbReference type="PROSITE" id="PS50106">
    <property type="entry name" value="PDZ"/>
    <property type="match status" value="1"/>
</dbReference>
<evidence type="ECO:0000256" key="3">
    <source>
        <dbReference type="ARBA" id="ARBA00022801"/>
    </source>
</evidence>
<keyword evidence="8" id="KW-1185">Reference proteome</keyword>
<gene>
    <name evidence="7" type="ORF">FYJ63_01895</name>
</gene>
<sequence length="632" mass="63585">MVNENNAWTSPDGRSYNQDDQSQSQAHGSDASGETPGLGQPESSGNPEFSSASNPGAPSSEGAPIPGQPEASANSPAGREALGDTPKNQDDQSGLSQGNQSGTGYAVQSGSDQGSQAGAGQGELTESGQGGLTESGQGGLTESGQGGQTGSAQDNQASQSRPSGPSNLSQPNPNSQPNLNRSAQYGANQFWGQPGFSDPMAGTKPLQSSVTWAQPAEKTKRRGPGWLATIGIAVAASLVTGGGFYLASEALPGRAESANSTLFSPEDKGVTTPAPVANSTSQNPDWEAVANAVRPAVVAIMVSTGSSGDEGSGSIIDSDGHILTNNHVVAGAAGGNGQITVELADGRLYKAEIVGRDVLTDLAVIKMENPPKDLTVVALGDSSKLQVGESVVAIGNPLGLSSTVTTGIVSALDRPVRVDAVQGGNQNNRSDQLFDLRDLFGNNLGGESGNGAGSGNAPVVNDKVTTNAIQVDAAVNPGNSGGPLFDAKGRVIGVTSSIASLSSGSGLGGGQAGSIGLGFAIPVNQAKMIATQLIEHGEAVHAALGITVSEDIATVKDVSRLGAKVQEMVPRGAAEKAGVKVGDIIVGLDGKPVKGSESLVGWVRQHAVGDTVELEIVRGDKEMKVSVTLQAQ</sequence>
<comment type="caution">
    <text evidence="7">The sequence shown here is derived from an EMBL/GenBank/DDBJ whole genome shotgun (WGS) entry which is preliminary data.</text>
</comment>
<keyword evidence="2" id="KW-0645">Protease</keyword>
<feature type="compositionally biased region" description="Low complexity" evidence="4">
    <location>
        <begin position="106"/>
        <end position="118"/>
    </location>
</feature>
<evidence type="ECO:0000256" key="1">
    <source>
        <dbReference type="ARBA" id="ARBA00010541"/>
    </source>
</evidence>
<organism evidence="7 8">
    <name type="scientific">Mobiluncus porci</name>
    <dbReference type="NCBI Taxonomy" id="2652278"/>
    <lineage>
        <taxon>Bacteria</taxon>
        <taxon>Bacillati</taxon>
        <taxon>Actinomycetota</taxon>
        <taxon>Actinomycetes</taxon>
        <taxon>Actinomycetales</taxon>
        <taxon>Actinomycetaceae</taxon>
        <taxon>Mobiluncus</taxon>
    </lineage>
</organism>
<dbReference type="InterPro" id="IPR043504">
    <property type="entry name" value="Peptidase_S1_PA_chymotrypsin"/>
</dbReference>
<evidence type="ECO:0000313" key="7">
    <source>
        <dbReference type="EMBL" id="MST49013.1"/>
    </source>
</evidence>
<reference evidence="7 8" key="1">
    <citation type="submission" date="2019-08" db="EMBL/GenBank/DDBJ databases">
        <title>In-depth cultivation of the pig gut microbiome towards novel bacterial diversity and tailored functional studies.</title>
        <authorList>
            <person name="Wylensek D."/>
            <person name="Hitch T.C.A."/>
            <person name="Clavel T."/>
        </authorList>
    </citation>
    <scope>NUCLEOTIDE SEQUENCE [LARGE SCALE GENOMIC DNA]</scope>
    <source>
        <strain evidence="7 8">RF-GAM-744-WT-7</strain>
    </source>
</reference>
<dbReference type="SMART" id="SM00228">
    <property type="entry name" value="PDZ"/>
    <property type="match status" value="1"/>
</dbReference>
<dbReference type="PRINTS" id="PR00834">
    <property type="entry name" value="PROTEASES2C"/>
</dbReference>
<feature type="region of interest" description="Disordered" evidence="4">
    <location>
        <begin position="1"/>
        <end position="221"/>
    </location>
</feature>
<comment type="similarity">
    <text evidence="1">Belongs to the peptidase S1C family.</text>
</comment>
<feature type="compositionally biased region" description="Gly residues" evidence="4">
    <location>
        <begin position="128"/>
        <end position="149"/>
    </location>
</feature>
<evidence type="ECO:0000256" key="2">
    <source>
        <dbReference type="ARBA" id="ARBA00022670"/>
    </source>
</evidence>
<dbReference type="Pfam" id="PF13180">
    <property type="entry name" value="PDZ_2"/>
    <property type="match status" value="1"/>
</dbReference>
<dbReference type="InterPro" id="IPR036034">
    <property type="entry name" value="PDZ_sf"/>
</dbReference>
<feature type="compositionally biased region" description="Polar residues" evidence="4">
    <location>
        <begin position="91"/>
        <end position="103"/>
    </location>
</feature>
<feature type="compositionally biased region" description="Polar residues" evidence="4">
    <location>
        <begin position="41"/>
        <end position="57"/>
    </location>
</feature>
<dbReference type="InterPro" id="IPR001478">
    <property type="entry name" value="PDZ"/>
</dbReference>
<feature type="region of interest" description="Disordered" evidence="4">
    <location>
        <begin position="258"/>
        <end position="282"/>
    </location>
</feature>
<dbReference type="EMBL" id="VUMY01000002">
    <property type="protein sequence ID" value="MST49013.1"/>
    <property type="molecule type" value="Genomic_DNA"/>
</dbReference>
<dbReference type="PANTHER" id="PTHR43343">
    <property type="entry name" value="PEPTIDASE S12"/>
    <property type="match status" value="1"/>
</dbReference>
<dbReference type="Pfam" id="PF13365">
    <property type="entry name" value="Trypsin_2"/>
    <property type="match status" value="1"/>
</dbReference>
<dbReference type="GO" id="GO:0004252">
    <property type="term" value="F:serine-type endopeptidase activity"/>
    <property type="evidence" value="ECO:0007669"/>
    <property type="project" value="InterPro"/>
</dbReference>
<keyword evidence="3" id="KW-0378">Hydrolase</keyword>
<dbReference type="GO" id="GO:0006508">
    <property type="term" value="P:proteolysis"/>
    <property type="evidence" value="ECO:0007669"/>
    <property type="project" value="UniProtKB-KW"/>
</dbReference>
<dbReference type="InterPro" id="IPR009003">
    <property type="entry name" value="Peptidase_S1_PA"/>
</dbReference>
<accession>A0A7K0K0J8</accession>
<evidence type="ECO:0000256" key="5">
    <source>
        <dbReference type="SAM" id="Phobius"/>
    </source>
</evidence>
<dbReference type="SUPFAM" id="SSF50156">
    <property type="entry name" value="PDZ domain-like"/>
    <property type="match status" value="1"/>
</dbReference>
<evidence type="ECO:0000313" key="8">
    <source>
        <dbReference type="Proteomes" id="UP000442535"/>
    </source>
</evidence>
<dbReference type="AlphaFoldDB" id="A0A7K0K0J8"/>
<dbReference type="Gene3D" id="2.40.10.10">
    <property type="entry name" value="Trypsin-like serine proteases"/>
    <property type="match status" value="2"/>
</dbReference>
<keyword evidence="5" id="KW-0812">Transmembrane</keyword>
<evidence type="ECO:0000259" key="6">
    <source>
        <dbReference type="PROSITE" id="PS50106"/>
    </source>
</evidence>
<feature type="domain" description="PDZ" evidence="6">
    <location>
        <begin position="528"/>
        <end position="620"/>
    </location>
</feature>
<dbReference type="SUPFAM" id="SSF50494">
    <property type="entry name" value="Trypsin-like serine proteases"/>
    <property type="match status" value="1"/>
</dbReference>
<dbReference type="Proteomes" id="UP000442535">
    <property type="component" value="Unassembled WGS sequence"/>
</dbReference>
<name>A0A7K0K0J8_9ACTO</name>
<protein>
    <submittedName>
        <fullName evidence="7">PDZ domain-containing protein</fullName>
    </submittedName>
</protein>
<keyword evidence="5" id="KW-1133">Transmembrane helix</keyword>
<feature type="compositionally biased region" description="Low complexity" evidence="4">
    <location>
        <begin position="162"/>
        <end position="182"/>
    </location>
</feature>
<dbReference type="InterPro" id="IPR001940">
    <property type="entry name" value="Peptidase_S1C"/>
</dbReference>
<keyword evidence="5" id="KW-0472">Membrane</keyword>
<dbReference type="InterPro" id="IPR051201">
    <property type="entry name" value="Chloro_Bact_Ser_Proteases"/>
</dbReference>
<dbReference type="RefSeq" id="WP_154543265.1">
    <property type="nucleotide sequence ID" value="NZ_VUMY01000002.1"/>
</dbReference>
<dbReference type="PANTHER" id="PTHR43343:SF3">
    <property type="entry name" value="PROTEASE DO-LIKE 8, CHLOROPLASTIC"/>
    <property type="match status" value="1"/>
</dbReference>
<proteinExistence type="inferred from homology"/>
<feature type="compositionally biased region" description="Polar residues" evidence="4">
    <location>
        <begin position="15"/>
        <end position="27"/>
    </location>
</feature>
<evidence type="ECO:0000256" key="4">
    <source>
        <dbReference type="SAM" id="MobiDB-lite"/>
    </source>
</evidence>
<dbReference type="Gene3D" id="2.30.42.10">
    <property type="match status" value="1"/>
</dbReference>